<reference evidence="13 14" key="1">
    <citation type="submission" date="2019-07" db="EMBL/GenBank/DDBJ databases">
        <title>Genomic Encyclopedia of Type Strains, Phase I: the one thousand microbial genomes (KMG-I) project.</title>
        <authorList>
            <person name="Kyrpides N."/>
        </authorList>
    </citation>
    <scope>NUCLEOTIDE SEQUENCE [LARGE SCALE GENOMIC DNA]</scope>
    <source>
        <strain evidence="13 14">DSM 16647</strain>
    </source>
</reference>
<sequence length="676" mass="72142">MPGVTRAVLNPATGKLTVEGEVDLAAIRREGLKENYKIIPVEEQEEQTQAGTGIKINSELLRTAVSAVALLAAYIGKKTGMSTHIYVPLFLLAMVTGGWGNFRKACYSLRRLNFNMSVLMSIAVMGAVAIGELEEGAVVSFLYSVSEMLESWTMERARQSIRRLMDIAPKTARIKKPWGEADVPVDEINIDDIMVIRPGEKIAMDGVIIKGESAVNEAAVTGESIPAEKGPGDEVYAGTLNIHGSLEVKVTKLVQDTTLAKIIHLVEEAQTRRAPAQAFVDRFAAVYTPIVIMLAGTVALVPPLFLGYEWRPWLYRGLALLVVSCPCALVVSTPAAIVSAIGNAARNGVLIKGGIYLEEAGSLKVVAFDKTGTLTRGEPVVTDVIPVGTESETEVLRKAASVEKRSEHPLAIAIVKAAEARGIKIMPVEGFAAFTGRGARGFVGGETIFIGSIKFFEERGIETGGITEDVKRLQEEGKTAILVGTESGIIGIIAVADEIRESSKNTVASLKRAGIERTVMLTGDNEATAKAVAARAGVDEFFAELLPQDKVRALEDLIKKYGKVAMVGDGINDAPALAAATVGIAMGGTGTDTALETADIVLMTDDLTKVAFTVRLSRAALQVIRQNITLSLVIKVLAVAAVFPGWLTLWLAIMADMGVTLLVTLNGIRLLKIRKL</sequence>
<dbReference type="InterPro" id="IPR027256">
    <property type="entry name" value="P-typ_ATPase_IB"/>
</dbReference>
<dbReference type="SUPFAM" id="SSF56784">
    <property type="entry name" value="HAD-like"/>
    <property type="match status" value="1"/>
</dbReference>
<evidence type="ECO:0000256" key="10">
    <source>
        <dbReference type="ARBA" id="ARBA00049338"/>
    </source>
</evidence>
<keyword evidence="7 11" id="KW-1133">Transmembrane helix</keyword>
<dbReference type="EMBL" id="VNHO01000004">
    <property type="protein sequence ID" value="TYP57837.1"/>
    <property type="molecule type" value="Genomic_DNA"/>
</dbReference>
<protein>
    <recommendedName>
        <fullName evidence="9">Cd(2+)-exporting ATPase</fullName>
        <ecNumber evidence="9">7.2.2.21</ecNumber>
    </recommendedName>
</protein>
<dbReference type="GO" id="GO:0008551">
    <property type="term" value="F:P-type cadmium transporter activity"/>
    <property type="evidence" value="ECO:0007669"/>
    <property type="project" value="UniProtKB-EC"/>
</dbReference>
<dbReference type="Gene3D" id="3.40.50.1000">
    <property type="entry name" value="HAD superfamily/HAD-like"/>
    <property type="match status" value="1"/>
</dbReference>
<dbReference type="InterPro" id="IPR008250">
    <property type="entry name" value="ATPase_P-typ_transduc_dom_A_sf"/>
</dbReference>
<evidence type="ECO:0000256" key="9">
    <source>
        <dbReference type="ARBA" id="ARBA00039103"/>
    </source>
</evidence>
<keyword evidence="11" id="KW-0547">Nucleotide-binding</keyword>
<dbReference type="GO" id="GO:0005524">
    <property type="term" value="F:ATP binding"/>
    <property type="evidence" value="ECO:0007669"/>
    <property type="project" value="UniProtKB-UniRule"/>
</dbReference>
<keyword evidence="6" id="KW-1278">Translocase</keyword>
<dbReference type="Gene3D" id="3.40.1110.10">
    <property type="entry name" value="Calcium-transporting ATPase, cytoplasmic domain N"/>
    <property type="match status" value="1"/>
</dbReference>
<dbReference type="InterPro" id="IPR001757">
    <property type="entry name" value="P_typ_ATPase"/>
</dbReference>
<dbReference type="InterPro" id="IPR023299">
    <property type="entry name" value="ATPase_P-typ_cyto_dom_N"/>
</dbReference>
<dbReference type="PANTHER" id="PTHR48085:SF5">
    <property type="entry name" value="CADMIUM_ZINC-TRANSPORTING ATPASE HMA4-RELATED"/>
    <property type="match status" value="1"/>
</dbReference>
<dbReference type="NCBIfam" id="TIGR01525">
    <property type="entry name" value="ATPase-IB_hvy"/>
    <property type="match status" value="1"/>
</dbReference>
<dbReference type="InterPro" id="IPR023214">
    <property type="entry name" value="HAD_sf"/>
</dbReference>
<dbReference type="NCBIfam" id="TIGR01512">
    <property type="entry name" value="ATPase-IB2_Cd"/>
    <property type="match status" value="1"/>
</dbReference>
<dbReference type="Proteomes" id="UP000322294">
    <property type="component" value="Unassembled WGS sequence"/>
</dbReference>
<dbReference type="GO" id="GO:0016887">
    <property type="term" value="F:ATP hydrolysis activity"/>
    <property type="evidence" value="ECO:0007669"/>
    <property type="project" value="InterPro"/>
</dbReference>
<accession>A0A5S5AZD6</accession>
<dbReference type="PRINTS" id="PR00119">
    <property type="entry name" value="CATATPASE"/>
</dbReference>
<dbReference type="Pfam" id="PF00122">
    <property type="entry name" value="E1-E2_ATPase"/>
    <property type="match status" value="1"/>
</dbReference>
<dbReference type="InterPro" id="IPR023298">
    <property type="entry name" value="ATPase_P-typ_TM_dom_sf"/>
</dbReference>
<dbReference type="PROSITE" id="PS00154">
    <property type="entry name" value="ATPASE_E1_E2"/>
    <property type="match status" value="1"/>
</dbReference>
<dbReference type="NCBIfam" id="TIGR01511">
    <property type="entry name" value="ATPase-IB1_Cu"/>
    <property type="match status" value="1"/>
</dbReference>
<evidence type="ECO:0000256" key="1">
    <source>
        <dbReference type="ARBA" id="ARBA00004651"/>
    </source>
</evidence>
<dbReference type="PANTHER" id="PTHR48085">
    <property type="entry name" value="CADMIUM/ZINC-TRANSPORTING ATPASE HMA2-RELATED"/>
    <property type="match status" value="1"/>
</dbReference>
<comment type="subcellular location">
    <subcellularLocation>
        <location evidence="1">Cell membrane</location>
        <topology evidence="1">Multi-pass membrane protein</topology>
    </subcellularLocation>
</comment>
<evidence type="ECO:0000313" key="14">
    <source>
        <dbReference type="Proteomes" id="UP000322294"/>
    </source>
</evidence>
<dbReference type="GO" id="GO:0046872">
    <property type="term" value="F:metal ion binding"/>
    <property type="evidence" value="ECO:0007669"/>
    <property type="project" value="UniProtKB-KW"/>
</dbReference>
<feature type="domain" description="P-type ATPase A" evidence="12">
    <location>
        <begin position="168"/>
        <end position="267"/>
    </location>
</feature>
<dbReference type="SUPFAM" id="SSF81653">
    <property type="entry name" value="Calcium ATPase, transduction domain A"/>
    <property type="match status" value="1"/>
</dbReference>
<comment type="caution">
    <text evidence="13">The sequence shown here is derived from an EMBL/GenBank/DDBJ whole genome shotgun (WGS) entry which is preliminary data.</text>
</comment>
<evidence type="ECO:0000256" key="8">
    <source>
        <dbReference type="ARBA" id="ARBA00023136"/>
    </source>
</evidence>
<dbReference type="NCBIfam" id="TIGR01494">
    <property type="entry name" value="ATPase_P-type"/>
    <property type="match status" value="1"/>
</dbReference>
<keyword evidence="3" id="KW-0104">Cadmium</keyword>
<gene>
    <name evidence="13" type="ORF">LZ11_00496</name>
</gene>
<evidence type="ECO:0000259" key="12">
    <source>
        <dbReference type="Pfam" id="PF00122"/>
    </source>
</evidence>
<dbReference type="InterPro" id="IPR036412">
    <property type="entry name" value="HAD-like_sf"/>
</dbReference>
<evidence type="ECO:0000256" key="11">
    <source>
        <dbReference type="RuleBase" id="RU362081"/>
    </source>
</evidence>
<keyword evidence="8 11" id="KW-0472">Membrane</keyword>
<dbReference type="SFLD" id="SFLDF00027">
    <property type="entry name" value="p-type_atpase"/>
    <property type="match status" value="1"/>
</dbReference>
<evidence type="ECO:0000256" key="6">
    <source>
        <dbReference type="ARBA" id="ARBA00022967"/>
    </source>
</evidence>
<comment type="similarity">
    <text evidence="2 11">Belongs to the cation transport ATPase (P-type) (TC 3.A.3) family. Type IB subfamily.</text>
</comment>
<dbReference type="Gene3D" id="2.70.150.10">
    <property type="entry name" value="Calcium-transporting ATPase, cytoplasmic transduction domain A"/>
    <property type="match status" value="1"/>
</dbReference>
<feature type="transmembrane region" description="Helical" evidence="11">
    <location>
        <begin position="623"/>
        <end position="643"/>
    </location>
</feature>
<dbReference type="InterPro" id="IPR059000">
    <property type="entry name" value="ATPase_P-type_domA"/>
</dbReference>
<dbReference type="Pfam" id="PF00702">
    <property type="entry name" value="Hydrolase"/>
    <property type="match status" value="1"/>
</dbReference>
<evidence type="ECO:0000256" key="7">
    <source>
        <dbReference type="ARBA" id="ARBA00022989"/>
    </source>
</evidence>
<evidence type="ECO:0000256" key="4">
    <source>
        <dbReference type="ARBA" id="ARBA00022692"/>
    </source>
</evidence>
<dbReference type="CDD" id="cd07545">
    <property type="entry name" value="P-type_ATPase_Cd-like"/>
    <property type="match status" value="1"/>
</dbReference>
<evidence type="ECO:0000256" key="2">
    <source>
        <dbReference type="ARBA" id="ARBA00006024"/>
    </source>
</evidence>
<dbReference type="SFLD" id="SFLDG00002">
    <property type="entry name" value="C1.7:_P-type_atpase_like"/>
    <property type="match status" value="1"/>
</dbReference>
<evidence type="ECO:0000256" key="5">
    <source>
        <dbReference type="ARBA" id="ARBA00022723"/>
    </source>
</evidence>
<feature type="transmembrane region" description="Helical" evidence="11">
    <location>
        <begin position="283"/>
        <end position="306"/>
    </location>
</feature>
<keyword evidence="14" id="KW-1185">Reference proteome</keyword>
<proteinExistence type="inferred from homology"/>
<dbReference type="InterPro" id="IPR051014">
    <property type="entry name" value="Cation_Transport_ATPase_IB"/>
</dbReference>
<dbReference type="InterPro" id="IPR044492">
    <property type="entry name" value="P_typ_ATPase_HD_dom"/>
</dbReference>
<keyword evidence="11" id="KW-1003">Cell membrane</keyword>
<name>A0A5S5AZD6_9FIRM</name>
<comment type="catalytic activity">
    <reaction evidence="10">
        <text>Cd(2+)(in) + ATP + H2O = Cd(2+)(out) + ADP + phosphate + H(+)</text>
        <dbReference type="Rhea" id="RHEA:12132"/>
        <dbReference type="ChEBI" id="CHEBI:15377"/>
        <dbReference type="ChEBI" id="CHEBI:15378"/>
        <dbReference type="ChEBI" id="CHEBI:30616"/>
        <dbReference type="ChEBI" id="CHEBI:43474"/>
        <dbReference type="ChEBI" id="CHEBI:48775"/>
        <dbReference type="ChEBI" id="CHEBI:456216"/>
        <dbReference type="EC" id="7.2.2.21"/>
    </reaction>
</comment>
<dbReference type="PRINTS" id="PR00941">
    <property type="entry name" value="CDATPASE"/>
</dbReference>
<dbReference type="SUPFAM" id="SSF81665">
    <property type="entry name" value="Calcium ATPase, transmembrane domain M"/>
    <property type="match status" value="1"/>
</dbReference>
<dbReference type="AlphaFoldDB" id="A0A5S5AZD6"/>
<evidence type="ECO:0000256" key="3">
    <source>
        <dbReference type="ARBA" id="ARBA00022539"/>
    </source>
</evidence>
<keyword evidence="4 11" id="KW-0812">Transmembrane</keyword>
<keyword evidence="11" id="KW-0067">ATP-binding</keyword>
<keyword evidence="5 11" id="KW-0479">Metal-binding</keyword>
<feature type="transmembrane region" description="Helical" evidence="11">
    <location>
        <begin position="318"/>
        <end position="342"/>
    </location>
</feature>
<dbReference type="FunFam" id="2.70.150.10:FF:000002">
    <property type="entry name" value="Copper-transporting ATPase 1, putative"/>
    <property type="match status" value="1"/>
</dbReference>
<dbReference type="SFLD" id="SFLDS00003">
    <property type="entry name" value="Haloacid_Dehalogenase"/>
    <property type="match status" value="1"/>
</dbReference>
<feature type="transmembrane region" description="Helical" evidence="11">
    <location>
        <begin position="83"/>
        <end position="102"/>
    </location>
</feature>
<dbReference type="InterPro" id="IPR018303">
    <property type="entry name" value="ATPase_P-typ_P_site"/>
</dbReference>
<dbReference type="EC" id="7.2.2.21" evidence="9"/>
<evidence type="ECO:0000313" key="13">
    <source>
        <dbReference type="EMBL" id="TYP57837.1"/>
    </source>
</evidence>
<dbReference type="GO" id="GO:0005886">
    <property type="term" value="C:plasma membrane"/>
    <property type="evidence" value="ECO:0007669"/>
    <property type="project" value="UniProtKB-SubCell"/>
</dbReference>
<organism evidence="13 14">
    <name type="scientific">Thermosediminibacter litoriperuensis</name>
    <dbReference type="NCBI Taxonomy" id="291989"/>
    <lineage>
        <taxon>Bacteria</taxon>
        <taxon>Bacillati</taxon>
        <taxon>Bacillota</taxon>
        <taxon>Clostridia</taxon>
        <taxon>Thermosediminibacterales</taxon>
        <taxon>Thermosediminibacteraceae</taxon>
        <taxon>Thermosediminibacter</taxon>
    </lineage>
</organism>